<evidence type="ECO:0000313" key="1">
    <source>
        <dbReference type="EMBL" id="KAL3820169.1"/>
    </source>
</evidence>
<reference evidence="1 2" key="1">
    <citation type="submission" date="2024-12" db="EMBL/GenBank/DDBJ databases">
        <title>The unique morphological basis and parallel evolutionary history of personate flowers in Penstemon.</title>
        <authorList>
            <person name="Depatie T.H."/>
            <person name="Wessinger C.A."/>
        </authorList>
    </citation>
    <scope>NUCLEOTIDE SEQUENCE [LARGE SCALE GENOMIC DNA]</scope>
    <source>
        <strain evidence="1">WTNN_2</strain>
        <tissue evidence="1">Leaf</tissue>
    </source>
</reference>
<evidence type="ECO:0000313" key="2">
    <source>
        <dbReference type="Proteomes" id="UP001634393"/>
    </source>
</evidence>
<organism evidence="1 2">
    <name type="scientific">Penstemon smallii</name>
    <dbReference type="NCBI Taxonomy" id="265156"/>
    <lineage>
        <taxon>Eukaryota</taxon>
        <taxon>Viridiplantae</taxon>
        <taxon>Streptophyta</taxon>
        <taxon>Embryophyta</taxon>
        <taxon>Tracheophyta</taxon>
        <taxon>Spermatophyta</taxon>
        <taxon>Magnoliopsida</taxon>
        <taxon>eudicotyledons</taxon>
        <taxon>Gunneridae</taxon>
        <taxon>Pentapetalae</taxon>
        <taxon>asterids</taxon>
        <taxon>lamiids</taxon>
        <taxon>Lamiales</taxon>
        <taxon>Plantaginaceae</taxon>
        <taxon>Cheloneae</taxon>
        <taxon>Penstemon</taxon>
    </lineage>
</organism>
<accession>A0ABD3S6U2</accession>
<keyword evidence="2" id="KW-1185">Reference proteome</keyword>
<name>A0ABD3S6U2_9LAMI</name>
<proteinExistence type="predicted"/>
<protein>
    <submittedName>
        <fullName evidence="1">Uncharacterized protein</fullName>
    </submittedName>
</protein>
<dbReference type="Proteomes" id="UP001634393">
    <property type="component" value="Unassembled WGS sequence"/>
</dbReference>
<dbReference type="EMBL" id="JBJXBP010000007">
    <property type="protein sequence ID" value="KAL3820169.1"/>
    <property type="molecule type" value="Genomic_DNA"/>
</dbReference>
<gene>
    <name evidence="1" type="ORF">ACJIZ3_006074</name>
</gene>
<comment type="caution">
    <text evidence="1">The sequence shown here is derived from an EMBL/GenBank/DDBJ whole genome shotgun (WGS) entry which is preliminary data.</text>
</comment>
<dbReference type="AlphaFoldDB" id="A0ABD3S6U2"/>
<sequence length="33" mass="3875">MAFEFLRVIHGDSDVFRSPMFVGKIPTCSEFYF</sequence>